<dbReference type="InterPro" id="IPR027685">
    <property type="entry name" value="Shroom_fam"/>
</dbReference>
<dbReference type="PANTHER" id="PTHR15012">
    <property type="entry name" value="APICAL PROTEIN/SHROOM-RELATED"/>
    <property type="match status" value="1"/>
</dbReference>
<sequence length="1241" mass="134921">MSSLDQLGHLHNKRDSAYSSFSTSSSILEYPPPGGSGQERSGSTDMISARGGLLEGMRQADIRYVKTVYDTRRGVSSEYEVNPSALLLQGRDAHVSAGIQGCAKWHSVPRGKGAPSPPWSQQCPSSSDTATDNLPHKVGAPMPPTRSDSYAAFRHRERPSSWSSLDQKRFCRPPTNSSGSLKTPLIEEQLHTVPERSPENSPPVKPKHSYTQKMQPGQPLLPTGIYPVPSPEPHFAQVPQPSVSSNGTVYPALVKESGYAAAQGACNKMATLDENGNQNEANRPGFAICQPQEHELVTPGERNPEPTAKYVPYKVHFSSVPEDEDSSLKRHVTPLQGNSPYPSERKNTHGSRPCSNHHSLSSPQAQVLHAGDDRRPSRLLQPFDVQEDHNANPRQKLEREGLGQSQSGNFGRTKSAFSSLQNIPESLRRQSSLELGGDAQEGYPGGRPACALNANVEEPGGKAGPDHRSYQDRPSSHPRPEGKMNTVADSLQGADSRSEEPPGPPLLQTSGLNQRRLSSSSSTSAPQYRKPHCSVLEKVSKIEEREQGRHRLPSVGSCSTYGLNYRPHRTGPTSSPNGGGDFEDPKASLLCSVFPFKYACGSSHADPLLTLGLSPHQCLLPAVFLELWGLLGNVCESAALVPEHSRSPVCRLLPCASCICLSVALFLCFQGVLLKEDSGFGFVKDPCCLAGTGSRSISCSDRAQKEPALPLHHPTPCWNGSSSTLGSSAPTECSGTPDHPKQLRIPCPRPLSAGMQGHFPDAKAASMAPLSSPLPSPAPSSYRSQLTMDHQTERSGQTGRLPSSTPAVTQPPSPKCHEFNSPEHGLEDGIWRRASLPQKTPPPWVKWAHAVREDSLSEDTSVPESANLKHYQNQSLLSSCSTSDPDTPGRISLRISESALQASPLPRGDYDDEVFVKDLHPKVTSSPTFEALPPPPPPYPLPSQETQVNSSDDFPPPPPQAMHKALLDSEAYKEPGSRSDDKEAVGMLVNCPAYYSVSAAKAELLNKIKDMPEEVPEEEEQEDVNEKKAELIGSLTHKLETLQEAKGSLLMDIKLNNALGEEVEALISELCKPNEFDKYKMFIGDLDKVVNLLLSLSGRLARVENVLSGLGEDASKEERSSLNEKRKILAGQHEDARELKENLDRRERAVLAILANYLSAEQLQDYQHFVKMKSTLLIEQRKLDDKIKLGQEQVKCLLESLPSDFRPKAGAISLPPALTGHVTPVGDSVFRGIFPTLTSPL</sequence>
<feature type="compositionally biased region" description="Basic and acidic residues" evidence="6">
    <location>
        <begin position="815"/>
        <end position="825"/>
    </location>
</feature>
<evidence type="ECO:0000256" key="4">
    <source>
        <dbReference type="ARBA" id="ARBA00023212"/>
    </source>
</evidence>
<dbReference type="GO" id="GO:0016324">
    <property type="term" value="C:apical plasma membrane"/>
    <property type="evidence" value="ECO:0007669"/>
    <property type="project" value="TreeGrafter"/>
</dbReference>
<dbReference type="Gene3D" id="6.10.250.3120">
    <property type="match status" value="1"/>
</dbReference>
<proteinExistence type="inferred from homology"/>
<keyword evidence="3" id="KW-0963">Cytoplasm</keyword>
<evidence type="ECO:0000313" key="8">
    <source>
        <dbReference type="EMBL" id="EGW12403.1"/>
    </source>
</evidence>
<feature type="coiled-coil region" evidence="5">
    <location>
        <begin position="1122"/>
        <end position="1149"/>
    </location>
</feature>
<dbReference type="FunCoup" id="G3IJ31">
    <property type="interactions" value="55"/>
</dbReference>
<keyword evidence="4" id="KW-0206">Cytoskeleton</keyword>
<feature type="region of interest" description="Disordered" evidence="6">
    <location>
        <begin position="436"/>
        <end position="533"/>
    </location>
</feature>
<dbReference type="GO" id="GO:0005912">
    <property type="term" value="C:adherens junction"/>
    <property type="evidence" value="ECO:0007669"/>
    <property type="project" value="TreeGrafter"/>
</dbReference>
<dbReference type="eggNOG" id="ENOG502QUU2">
    <property type="taxonomic scope" value="Eukaryota"/>
</dbReference>
<organism evidence="8 9">
    <name type="scientific">Cricetulus griseus</name>
    <name type="common">Chinese hamster</name>
    <name type="synonym">Cricetulus barabensis griseus</name>
    <dbReference type="NCBI Taxonomy" id="10029"/>
    <lineage>
        <taxon>Eukaryota</taxon>
        <taxon>Metazoa</taxon>
        <taxon>Chordata</taxon>
        <taxon>Craniata</taxon>
        <taxon>Vertebrata</taxon>
        <taxon>Euteleostomi</taxon>
        <taxon>Mammalia</taxon>
        <taxon>Eutheria</taxon>
        <taxon>Euarchontoglires</taxon>
        <taxon>Glires</taxon>
        <taxon>Rodentia</taxon>
        <taxon>Myomorpha</taxon>
        <taxon>Muroidea</taxon>
        <taxon>Cricetidae</taxon>
        <taxon>Cricetinae</taxon>
        <taxon>Cricetulus</taxon>
    </lineage>
</organism>
<feature type="compositionally biased region" description="Basic and acidic residues" evidence="6">
    <location>
        <begin position="188"/>
        <end position="198"/>
    </location>
</feature>
<dbReference type="STRING" id="10029.G3IJ31"/>
<comment type="subcellular location">
    <subcellularLocation>
        <location evidence="1">Cytoplasm</location>
        <location evidence="1">Cytoskeleton</location>
    </subcellularLocation>
</comment>
<feature type="compositionally biased region" description="Polar residues" evidence="6">
    <location>
        <begin position="353"/>
        <end position="365"/>
    </location>
</feature>
<keyword evidence="5" id="KW-0175">Coiled coil</keyword>
<dbReference type="GO" id="GO:0051015">
    <property type="term" value="F:actin filament binding"/>
    <property type="evidence" value="ECO:0007669"/>
    <property type="project" value="InterPro"/>
</dbReference>
<evidence type="ECO:0000256" key="6">
    <source>
        <dbReference type="SAM" id="MobiDB-lite"/>
    </source>
</evidence>
<feature type="region of interest" description="Disordered" evidence="6">
    <location>
        <begin position="382"/>
        <end position="414"/>
    </location>
</feature>
<feature type="compositionally biased region" description="Low complexity" evidence="6">
    <location>
        <begin position="762"/>
        <end position="771"/>
    </location>
</feature>
<feature type="compositionally biased region" description="Polar residues" evidence="6">
    <location>
        <begin position="507"/>
        <end position="517"/>
    </location>
</feature>
<dbReference type="GO" id="GO:0043296">
    <property type="term" value="C:apical junction complex"/>
    <property type="evidence" value="ECO:0007669"/>
    <property type="project" value="TreeGrafter"/>
</dbReference>
<evidence type="ECO:0000256" key="5">
    <source>
        <dbReference type="SAM" id="Coils"/>
    </source>
</evidence>
<evidence type="ECO:0000256" key="1">
    <source>
        <dbReference type="ARBA" id="ARBA00004245"/>
    </source>
</evidence>
<feature type="region of interest" description="Disordered" evidence="6">
    <location>
        <begin position="728"/>
        <end position="825"/>
    </location>
</feature>
<dbReference type="GO" id="GO:0007015">
    <property type="term" value="P:actin filament organization"/>
    <property type="evidence" value="ECO:0007669"/>
    <property type="project" value="TreeGrafter"/>
</dbReference>
<reference evidence="9" key="1">
    <citation type="journal article" date="2011" name="Nat. Biotechnol.">
        <title>The genomic sequence of the Chinese hamster ovary (CHO)-K1 cell line.</title>
        <authorList>
            <person name="Xu X."/>
            <person name="Nagarajan H."/>
            <person name="Lewis N.E."/>
            <person name="Pan S."/>
            <person name="Cai Z."/>
            <person name="Liu X."/>
            <person name="Chen W."/>
            <person name="Xie M."/>
            <person name="Wang W."/>
            <person name="Hammond S."/>
            <person name="Andersen M.R."/>
            <person name="Neff N."/>
            <person name="Passarelli B."/>
            <person name="Koh W."/>
            <person name="Fan H.C."/>
            <person name="Wang J."/>
            <person name="Gui Y."/>
            <person name="Lee K.H."/>
            <person name="Betenbaugh M.J."/>
            <person name="Quake S.R."/>
            <person name="Famili I."/>
            <person name="Palsson B.O."/>
            <person name="Wang J."/>
        </authorList>
    </citation>
    <scope>NUCLEOTIDE SEQUENCE [LARGE SCALE GENOMIC DNA]</scope>
    <source>
        <strain evidence="9">CHO K1 cell line</strain>
    </source>
</reference>
<dbReference type="GlyGen" id="G3IJ31">
    <property type="glycosylation" value="1 site"/>
</dbReference>
<protein>
    <submittedName>
        <fullName evidence="8">Protein Shroom3</fullName>
    </submittedName>
</protein>
<feature type="compositionally biased region" description="Basic and acidic residues" evidence="6">
    <location>
        <begin position="464"/>
        <end position="482"/>
    </location>
</feature>
<name>G3IJ31_CRIGR</name>
<dbReference type="GO" id="GO:0030864">
    <property type="term" value="C:cortical actin cytoskeleton"/>
    <property type="evidence" value="ECO:0007669"/>
    <property type="project" value="TreeGrafter"/>
</dbReference>
<evidence type="ECO:0000256" key="3">
    <source>
        <dbReference type="ARBA" id="ARBA00022490"/>
    </source>
</evidence>
<dbReference type="Pfam" id="PF08687">
    <property type="entry name" value="ASD2"/>
    <property type="match status" value="1"/>
</dbReference>
<feature type="region of interest" description="Disordered" evidence="6">
    <location>
        <begin position="925"/>
        <end position="962"/>
    </location>
</feature>
<feature type="compositionally biased region" description="Basic and acidic residues" evidence="6">
    <location>
        <begin position="386"/>
        <end position="401"/>
    </location>
</feature>
<evidence type="ECO:0000313" key="9">
    <source>
        <dbReference type="Proteomes" id="UP000001075"/>
    </source>
</evidence>
<dbReference type="Proteomes" id="UP000001075">
    <property type="component" value="Unassembled WGS sequence"/>
</dbReference>
<feature type="compositionally biased region" description="Polar residues" evidence="6">
    <location>
        <begin position="782"/>
        <end position="808"/>
    </location>
</feature>
<feature type="region of interest" description="Disordered" evidence="6">
    <location>
        <begin position="1"/>
        <end position="48"/>
    </location>
</feature>
<dbReference type="AlphaFoldDB" id="G3IJ31"/>
<dbReference type="EMBL" id="JH003180">
    <property type="protein sequence ID" value="EGW12403.1"/>
    <property type="molecule type" value="Genomic_DNA"/>
</dbReference>
<dbReference type="InterPro" id="IPR014799">
    <property type="entry name" value="ASD2_dom"/>
</dbReference>
<feature type="compositionally biased region" description="Pro residues" evidence="6">
    <location>
        <begin position="932"/>
        <end position="941"/>
    </location>
</feature>
<dbReference type="PROSITE" id="PS51307">
    <property type="entry name" value="ASD2"/>
    <property type="match status" value="1"/>
</dbReference>
<feature type="compositionally biased region" description="Low complexity" evidence="6">
    <location>
        <begin position="17"/>
        <end position="26"/>
    </location>
</feature>
<dbReference type="InParanoid" id="G3IJ31"/>
<dbReference type="PANTHER" id="PTHR15012:SF33">
    <property type="entry name" value="PROTEIN SHROOM3"/>
    <property type="match status" value="1"/>
</dbReference>
<evidence type="ECO:0000259" key="7">
    <source>
        <dbReference type="PROSITE" id="PS51307"/>
    </source>
</evidence>
<comment type="similarity">
    <text evidence="2">Belongs to the shroom family.</text>
</comment>
<evidence type="ECO:0000256" key="2">
    <source>
        <dbReference type="ARBA" id="ARBA00006469"/>
    </source>
</evidence>
<accession>G3IJ31</accession>
<feature type="compositionally biased region" description="Polar residues" evidence="6">
    <location>
        <begin position="403"/>
        <end position="414"/>
    </location>
</feature>
<feature type="region of interest" description="Disordered" evidence="6">
    <location>
        <begin position="320"/>
        <end position="370"/>
    </location>
</feature>
<feature type="compositionally biased region" description="Polar residues" evidence="6">
    <location>
        <begin position="943"/>
        <end position="952"/>
    </location>
</feature>
<feature type="region of interest" description="Disordered" evidence="6">
    <location>
        <begin position="106"/>
        <end position="243"/>
    </location>
</feature>
<feature type="domain" description="ASD2" evidence="7">
    <location>
        <begin position="921"/>
        <end position="1202"/>
    </location>
</feature>
<gene>
    <name evidence="8" type="ORF">I79_023861</name>
</gene>